<organism evidence="2 3">
    <name type="scientific">Vibrio alginolyticus (strain ATCC 17749 / DSM 2171 / NBRC 15630 / NCIMB 1903 / NCTC 12160 / XII-53)</name>
    <dbReference type="NCBI Taxonomy" id="1219076"/>
    <lineage>
        <taxon>Bacteria</taxon>
        <taxon>Pseudomonadati</taxon>
        <taxon>Pseudomonadota</taxon>
        <taxon>Gammaproteobacteria</taxon>
        <taxon>Vibrionales</taxon>
        <taxon>Vibrionaceae</taxon>
        <taxon>Vibrio</taxon>
    </lineage>
</organism>
<dbReference type="GeneID" id="75166042"/>
<sequence>MNSRSLKKYLLPMFLLVLPIESFAKDTTMLDELNNRFVTFERRFDDCINSASQNDMSENIVGQIQALNIDFEISVGYLYKQSLYLCSDDEFSDLARIIMIIETSDNDGLQLSKAKASQIRKLLFSKVDLRLESKFQSLPQDKKEALLSIAKKLEPFDLVSMHERLQAM</sequence>
<feature type="chain" id="PRO_5014157465" evidence="1">
    <location>
        <begin position="25"/>
        <end position="168"/>
    </location>
</feature>
<evidence type="ECO:0000313" key="3">
    <source>
        <dbReference type="Proteomes" id="UP000016714"/>
    </source>
</evidence>
<dbReference type="Proteomes" id="UP000016714">
    <property type="component" value="Chromosome 2"/>
</dbReference>
<dbReference type="AlphaFoldDB" id="A0A2I3CPY1"/>
<dbReference type="EMBL" id="CP006719">
    <property type="protein sequence ID" value="AGV19846.1"/>
    <property type="molecule type" value="Genomic_DNA"/>
</dbReference>
<gene>
    <name evidence="2" type="ORF">N646_4037</name>
</gene>
<name>A0A2I3CPY1_VIBAX</name>
<reference evidence="2 3" key="1">
    <citation type="journal article" date="2015" name="Genome Announc.">
        <title>Complete genome sequence of Vibrio alginolyticus ATCC 17749.</title>
        <authorList>
            <person name="Liu X.F."/>
            <person name="Cao Y."/>
            <person name="Zhang H.L."/>
            <person name="Chen Y.J."/>
            <person name="Hu C.J."/>
        </authorList>
    </citation>
    <scope>NUCLEOTIDE SEQUENCE [LARGE SCALE GENOMIC DNA]</scope>
    <source>
        <strain evidence="3">ATCC 17749 / DSM 2171 / NBRC 15630 / NCIMB 1903 / NCTC 12160 / XII-53</strain>
    </source>
</reference>
<feature type="signal peptide" evidence="1">
    <location>
        <begin position="1"/>
        <end position="24"/>
    </location>
</feature>
<dbReference type="RefSeq" id="WP_020480907.1">
    <property type="nucleotide sequence ID" value="NC_022359.1"/>
</dbReference>
<dbReference type="HOGENOM" id="CLU_1585769_0_0_6"/>
<proteinExistence type="predicted"/>
<evidence type="ECO:0000256" key="1">
    <source>
        <dbReference type="SAM" id="SignalP"/>
    </source>
</evidence>
<keyword evidence="1" id="KW-0732">Signal</keyword>
<dbReference type="KEGG" id="vag:N646_4037"/>
<protein>
    <submittedName>
        <fullName evidence="2">Uncharacterized protein</fullName>
    </submittedName>
</protein>
<accession>A0A2I3CPY1</accession>
<evidence type="ECO:0000313" key="2">
    <source>
        <dbReference type="EMBL" id="AGV19846.1"/>
    </source>
</evidence>